<dbReference type="InterPro" id="IPR011335">
    <property type="entry name" value="Restrct_endonuc-II-like"/>
</dbReference>
<dbReference type="RefSeq" id="WP_413280225.1">
    <property type="nucleotide sequence ID" value="NZ_JBHFNT010000227.1"/>
</dbReference>
<evidence type="ECO:0000313" key="2">
    <source>
        <dbReference type="EMBL" id="MFB2837887.1"/>
    </source>
</evidence>
<evidence type="ECO:0000313" key="3">
    <source>
        <dbReference type="Proteomes" id="UP001576780"/>
    </source>
</evidence>
<dbReference type="InterPro" id="IPR012296">
    <property type="entry name" value="Nuclease_put_TT1808"/>
</dbReference>
<dbReference type="EMBL" id="JBHFNT010000227">
    <property type="protein sequence ID" value="MFB2837887.1"/>
    <property type="molecule type" value="Genomic_DNA"/>
</dbReference>
<dbReference type="GO" id="GO:0004519">
    <property type="term" value="F:endonuclease activity"/>
    <property type="evidence" value="ECO:0007669"/>
    <property type="project" value="UniProtKB-KW"/>
</dbReference>
<accession>A0ABV4WSP7</accession>
<keyword evidence="2" id="KW-0378">Hydrolase</keyword>
<dbReference type="SUPFAM" id="SSF52980">
    <property type="entry name" value="Restriction endonuclease-like"/>
    <property type="match status" value="1"/>
</dbReference>
<dbReference type="PANTHER" id="PTHR34107">
    <property type="entry name" value="SLL0198 PROTEIN-RELATED"/>
    <property type="match status" value="1"/>
</dbReference>
<dbReference type="InterPro" id="IPR008538">
    <property type="entry name" value="Uma2"/>
</dbReference>
<gene>
    <name evidence="2" type="ORF">ACE1CA_25580</name>
</gene>
<organism evidence="2 3">
    <name type="scientific">Floridaenema evergladense BLCC-F167</name>
    <dbReference type="NCBI Taxonomy" id="3153639"/>
    <lineage>
        <taxon>Bacteria</taxon>
        <taxon>Bacillati</taxon>
        <taxon>Cyanobacteriota</taxon>
        <taxon>Cyanophyceae</taxon>
        <taxon>Oscillatoriophycideae</taxon>
        <taxon>Aerosakkonematales</taxon>
        <taxon>Aerosakkonemataceae</taxon>
        <taxon>Floridanema</taxon>
        <taxon>Floridanema evergladense</taxon>
    </lineage>
</organism>
<evidence type="ECO:0000259" key="1">
    <source>
        <dbReference type="Pfam" id="PF05685"/>
    </source>
</evidence>
<dbReference type="Gene3D" id="3.90.1570.10">
    <property type="entry name" value="tt1808, chain A"/>
    <property type="match status" value="1"/>
</dbReference>
<protein>
    <submittedName>
        <fullName evidence="2">Uma2 family endonuclease</fullName>
    </submittedName>
</protein>
<reference evidence="2 3" key="1">
    <citation type="submission" date="2024-09" db="EMBL/GenBank/DDBJ databases">
        <title>Floridaenema gen nov. (Aerosakkonemataceae, Aerosakkonematales ord. nov., Cyanobacteria) from benthic tropical and subtropical fresh waters, with the description of four new species.</title>
        <authorList>
            <person name="Moretto J.A."/>
            <person name="Berthold D.E."/>
            <person name="Lefler F.W."/>
            <person name="Huang I.-S."/>
            <person name="Laughinghouse H. IV."/>
        </authorList>
    </citation>
    <scope>NUCLEOTIDE SEQUENCE [LARGE SCALE GENOMIC DNA]</scope>
    <source>
        <strain evidence="2 3">BLCC-F167</strain>
    </source>
</reference>
<name>A0ABV4WSP7_9CYAN</name>
<keyword evidence="3" id="KW-1185">Reference proteome</keyword>
<keyword evidence="2" id="KW-0540">Nuclease</keyword>
<proteinExistence type="predicted"/>
<comment type="caution">
    <text evidence="2">The sequence shown here is derived from an EMBL/GenBank/DDBJ whole genome shotgun (WGS) entry which is preliminary data.</text>
</comment>
<feature type="domain" description="Putative restriction endonuclease" evidence="1">
    <location>
        <begin position="17"/>
        <end position="183"/>
    </location>
</feature>
<dbReference type="Pfam" id="PF05685">
    <property type="entry name" value="Uma2"/>
    <property type="match status" value="1"/>
</dbReference>
<dbReference type="CDD" id="cd06260">
    <property type="entry name" value="DUF820-like"/>
    <property type="match status" value="1"/>
</dbReference>
<dbReference type="Proteomes" id="UP001576780">
    <property type="component" value="Unassembled WGS sequence"/>
</dbReference>
<sequence>MTISSENVTQKKVWTDAEFMALSKDGHRYELVNGEVLDMGNSGMEHGYVACILTIVLGGYIRANKLGAICDSSTAFTLKKGNKRSPDFSFIAKNRLQGLSRPPRGFFQGSPDLAVEILSPSNTIEEIHDKIVEYFENETRLVWAIHPDEKYVLIYHSPEPDRFLRPTDRLDGEEVVPGFSMAVSELFEEWDF</sequence>
<dbReference type="PANTHER" id="PTHR34107:SF1">
    <property type="entry name" value="SLL0198 PROTEIN"/>
    <property type="match status" value="1"/>
</dbReference>
<keyword evidence="2" id="KW-0255">Endonuclease</keyword>